<dbReference type="EC" id="2.7.13.3" evidence="2"/>
<dbReference type="GO" id="GO:0009927">
    <property type="term" value="F:histidine phosphotransfer kinase activity"/>
    <property type="evidence" value="ECO:0007669"/>
    <property type="project" value="TreeGrafter"/>
</dbReference>
<evidence type="ECO:0000256" key="2">
    <source>
        <dbReference type="ARBA" id="ARBA00012438"/>
    </source>
</evidence>
<accession>A0A7S6ZSB4</accession>
<dbReference type="Gene3D" id="3.40.50.2300">
    <property type="match status" value="1"/>
</dbReference>
<organism evidence="9 10">
    <name type="scientific">Novilysobacter ciconiae</name>
    <dbReference type="NCBI Taxonomy" id="2781022"/>
    <lineage>
        <taxon>Bacteria</taxon>
        <taxon>Pseudomonadati</taxon>
        <taxon>Pseudomonadota</taxon>
        <taxon>Gammaproteobacteria</taxon>
        <taxon>Lysobacterales</taxon>
        <taxon>Lysobacteraceae</taxon>
        <taxon>Novilysobacter</taxon>
    </lineage>
</organism>
<dbReference type="SUPFAM" id="SSF52172">
    <property type="entry name" value="CheY-like"/>
    <property type="match status" value="1"/>
</dbReference>
<dbReference type="Gene3D" id="1.10.287.130">
    <property type="match status" value="1"/>
</dbReference>
<dbReference type="GO" id="GO:0000155">
    <property type="term" value="F:phosphorelay sensor kinase activity"/>
    <property type="evidence" value="ECO:0007669"/>
    <property type="project" value="InterPro"/>
</dbReference>
<dbReference type="Pfam" id="PF00072">
    <property type="entry name" value="Response_reg"/>
    <property type="match status" value="1"/>
</dbReference>
<dbReference type="Gene3D" id="3.30.565.10">
    <property type="entry name" value="Histidine kinase-like ATPase, C-terminal domain"/>
    <property type="match status" value="1"/>
</dbReference>
<dbReference type="InterPro" id="IPR004358">
    <property type="entry name" value="Sig_transdc_His_kin-like_C"/>
</dbReference>
<dbReference type="PANTHER" id="PTHR43047:SF72">
    <property type="entry name" value="OSMOSENSING HISTIDINE PROTEIN KINASE SLN1"/>
    <property type="match status" value="1"/>
</dbReference>
<dbReference type="SMART" id="SM00388">
    <property type="entry name" value="HisKA"/>
    <property type="match status" value="1"/>
</dbReference>
<dbReference type="InterPro" id="IPR005467">
    <property type="entry name" value="His_kinase_dom"/>
</dbReference>
<evidence type="ECO:0000256" key="5">
    <source>
        <dbReference type="ARBA" id="ARBA00022777"/>
    </source>
</evidence>
<dbReference type="Pfam" id="PF00512">
    <property type="entry name" value="HisKA"/>
    <property type="match status" value="1"/>
</dbReference>
<dbReference type="InterPro" id="IPR001789">
    <property type="entry name" value="Sig_transdc_resp-reg_receiver"/>
</dbReference>
<evidence type="ECO:0000259" key="7">
    <source>
        <dbReference type="PROSITE" id="PS50109"/>
    </source>
</evidence>
<keyword evidence="4" id="KW-0808">Transferase</keyword>
<sequence>MTPIQTSLGSILVVDDQSANRRVVSTLLSREGYAVVSAGSGEEALASYDACQPDLILLDMMMPGMDGFEVMAALKERGLGVPVVFVTAAHDRDLLLRAFDAGVVDYVTKPFLPEELIARVNAHVGLKLTRDRLERVASERQELVNLVAHDLKNPLSSVLFASDILRTNAVRAERIPRYLDMIYESANDAIGYIRHYLETQAGASRNECEGAACADLSETLRWLANRYEFQLDAQGIELTVTTPPPGTKVAIDDRVLRQVAENLVSNAMKYAPNGELLLSGRPGAPGYWQLVAADRGPGIPAHQQRELFKPFSRLGAAEVDGVSSGLGLSLAKQIIANAGGQLWYEDREGGGSVFVIELPAAAATPTPALA</sequence>
<dbReference type="Pfam" id="PF02518">
    <property type="entry name" value="HATPase_c"/>
    <property type="match status" value="1"/>
</dbReference>
<feature type="modified residue" description="4-aspartylphosphate" evidence="6">
    <location>
        <position position="59"/>
    </location>
</feature>
<evidence type="ECO:0000256" key="1">
    <source>
        <dbReference type="ARBA" id="ARBA00000085"/>
    </source>
</evidence>
<dbReference type="PROSITE" id="PS50109">
    <property type="entry name" value="HIS_KIN"/>
    <property type="match status" value="1"/>
</dbReference>
<dbReference type="InterPro" id="IPR011006">
    <property type="entry name" value="CheY-like_superfamily"/>
</dbReference>
<name>A0A7S6ZSB4_9GAMM</name>
<dbReference type="PROSITE" id="PS50110">
    <property type="entry name" value="RESPONSE_REGULATORY"/>
    <property type="match status" value="1"/>
</dbReference>
<dbReference type="SMART" id="SM00387">
    <property type="entry name" value="HATPase_c"/>
    <property type="match status" value="1"/>
</dbReference>
<evidence type="ECO:0000256" key="4">
    <source>
        <dbReference type="ARBA" id="ARBA00022679"/>
    </source>
</evidence>
<dbReference type="PANTHER" id="PTHR43047">
    <property type="entry name" value="TWO-COMPONENT HISTIDINE PROTEIN KINASE"/>
    <property type="match status" value="1"/>
</dbReference>
<dbReference type="SUPFAM" id="SSF55874">
    <property type="entry name" value="ATPase domain of HSP90 chaperone/DNA topoisomerase II/histidine kinase"/>
    <property type="match status" value="1"/>
</dbReference>
<dbReference type="InterPro" id="IPR036890">
    <property type="entry name" value="HATPase_C_sf"/>
</dbReference>
<dbReference type="KEGG" id="lcic:INQ41_13085"/>
<gene>
    <name evidence="9" type="ORF">INQ41_13085</name>
</gene>
<dbReference type="RefSeq" id="WP_193985138.1">
    <property type="nucleotide sequence ID" value="NZ_CP063656.1"/>
</dbReference>
<dbReference type="AlphaFoldDB" id="A0A7S6ZSB4"/>
<keyword evidence="3 6" id="KW-0597">Phosphoprotein</keyword>
<evidence type="ECO:0000313" key="10">
    <source>
        <dbReference type="Proteomes" id="UP000594059"/>
    </source>
</evidence>
<dbReference type="EMBL" id="CP063656">
    <property type="protein sequence ID" value="QOW19519.1"/>
    <property type="molecule type" value="Genomic_DNA"/>
</dbReference>
<dbReference type="InterPro" id="IPR003661">
    <property type="entry name" value="HisK_dim/P_dom"/>
</dbReference>
<protein>
    <recommendedName>
        <fullName evidence="2">histidine kinase</fullName>
        <ecNumber evidence="2">2.7.13.3</ecNumber>
    </recommendedName>
</protein>
<evidence type="ECO:0000256" key="3">
    <source>
        <dbReference type="ARBA" id="ARBA00022553"/>
    </source>
</evidence>
<feature type="domain" description="Histidine kinase" evidence="7">
    <location>
        <begin position="146"/>
        <end position="362"/>
    </location>
</feature>
<evidence type="ECO:0000256" key="6">
    <source>
        <dbReference type="PROSITE-ProRule" id="PRU00169"/>
    </source>
</evidence>
<dbReference type="Proteomes" id="UP000594059">
    <property type="component" value="Chromosome"/>
</dbReference>
<keyword evidence="10" id="KW-1185">Reference proteome</keyword>
<proteinExistence type="predicted"/>
<comment type="catalytic activity">
    <reaction evidence="1">
        <text>ATP + protein L-histidine = ADP + protein N-phospho-L-histidine.</text>
        <dbReference type="EC" id="2.7.13.3"/>
    </reaction>
</comment>
<dbReference type="SMART" id="SM00448">
    <property type="entry name" value="REC"/>
    <property type="match status" value="1"/>
</dbReference>
<dbReference type="CDD" id="cd00082">
    <property type="entry name" value="HisKA"/>
    <property type="match status" value="1"/>
</dbReference>
<evidence type="ECO:0000259" key="8">
    <source>
        <dbReference type="PROSITE" id="PS50110"/>
    </source>
</evidence>
<evidence type="ECO:0000313" key="9">
    <source>
        <dbReference type="EMBL" id="QOW19519.1"/>
    </source>
</evidence>
<feature type="domain" description="Response regulatory" evidence="8">
    <location>
        <begin position="10"/>
        <end position="124"/>
    </location>
</feature>
<dbReference type="PRINTS" id="PR00344">
    <property type="entry name" value="BCTRLSENSOR"/>
</dbReference>
<dbReference type="GO" id="GO:0005886">
    <property type="term" value="C:plasma membrane"/>
    <property type="evidence" value="ECO:0007669"/>
    <property type="project" value="TreeGrafter"/>
</dbReference>
<keyword evidence="5 9" id="KW-0418">Kinase</keyword>
<dbReference type="InterPro" id="IPR003594">
    <property type="entry name" value="HATPase_dom"/>
</dbReference>
<reference evidence="9 10" key="1">
    <citation type="submission" date="2020-10" db="EMBL/GenBank/DDBJ databases">
        <title>complete genome sequencing of Lysobacter sp. H21R20.</title>
        <authorList>
            <person name="Bae J.-W."/>
            <person name="Lee S.-Y."/>
        </authorList>
    </citation>
    <scope>NUCLEOTIDE SEQUENCE [LARGE SCALE GENOMIC DNA]</scope>
    <source>
        <strain evidence="9 10">H21R20</strain>
    </source>
</reference>